<organism evidence="3 4">
    <name type="scientific">Gaopeijia maritima</name>
    <dbReference type="NCBI Taxonomy" id="3119007"/>
    <lineage>
        <taxon>Bacteria</taxon>
        <taxon>Pseudomonadati</taxon>
        <taxon>Gemmatimonadota</taxon>
        <taxon>Longimicrobiia</taxon>
        <taxon>Gaopeijiales</taxon>
        <taxon>Gaopeijiaceae</taxon>
        <taxon>Gaopeijia</taxon>
    </lineage>
</organism>
<dbReference type="Pfam" id="PF13557">
    <property type="entry name" value="Phenol_MetA_deg"/>
    <property type="match status" value="1"/>
</dbReference>
<proteinExistence type="predicted"/>
<dbReference type="EMBL" id="JBBHLI010000002">
    <property type="protein sequence ID" value="MEK9500178.1"/>
    <property type="molecule type" value="Genomic_DNA"/>
</dbReference>
<dbReference type="InterPro" id="IPR025737">
    <property type="entry name" value="FApF"/>
</dbReference>
<feature type="compositionally biased region" description="Low complexity" evidence="1">
    <location>
        <begin position="233"/>
        <end position="243"/>
    </location>
</feature>
<dbReference type="Proteomes" id="UP001484239">
    <property type="component" value="Unassembled WGS sequence"/>
</dbReference>
<sequence length="423" mass="43701">MRAYAALTAAALAVAAPAAGQSLSEQFESLFTFGNCGQPLCLPVNAGVHGSHYIPGVVQGQNNLLAFLNSSISSTLGTLPVSSATSSEIFSFVNGVPVAEQGSAGPIYGERAQTLGQGRFVLGAAVTGISFDQIRGVNLSDVELNFVHQNVGAAAFGDPVFEQDVIEVGTELTLDVQAISVGATFGITSRIDLGVIVPFISANLKGESTARVISPLADSPHAFGTQDDPSPTASSAADGSASGVGDVTARLKVNLMQSATGGFSVLGEVRLPTGDDENFLGSGETVVRALGIFSTRQGNFSPHVNAGVIYRTGEESTTGVVVNAGFDQLLSPSFTLAIDLLGNLQMGEQIDFPTEAVFDVPAGQTVELTNIPDTDDHLLDLSVGGKFTASENVRFVTNVFVPLNSGGLRTSLGWTAGLELDFR</sequence>
<feature type="chain" id="PRO_5045413265" evidence="2">
    <location>
        <begin position="19"/>
        <end position="423"/>
    </location>
</feature>
<evidence type="ECO:0000313" key="4">
    <source>
        <dbReference type="Proteomes" id="UP001484239"/>
    </source>
</evidence>
<accession>A0ABU9E622</accession>
<dbReference type="RefSeq" id="WP_405286384.1">
    <property type="nucleotide sequence ID" value="NZ_JBBHLI010000002.1"/>
</dbReference>
<keyword evidence="2" id="KW-0732">Signal</keyword>
<gene>
    <name evidence="3" type="ORF">WI372_04255</name>
</gene>
<keyword evidence="4" id="KW-1185">Reference proteome</keyword>
<reference evidence="3 4" key="1">
    <citation type="submission" date="2024-02" db="EMBL/GenBank/DDBJ databases">
        <title>A novel Gemmatimonadota bacterium.</title>
        <authorList>
            <person name="Du Z.-J."/>
            <person name="Ye Y.-Q."/>
        </authorList>
    </citation>
    <scope>NUCLEOTIDE SEQUENCE [LARGE SCALE GENOMIC DNA]</scope>
    <source>
        <strain evidence="3 4">DH-20</strain>
    </source>
</reference>
<evidence type="ECO:0000256" key="1">
    <source>
        <dbReference type="SAM" id="MobiDB-lite"/>
    </source>
</evidence>
<protein>
    <submittedName>
        <fullName evidence="3">Transporter</fullName>
    </submittedName>
</protein>
<feature type="region of interest" description="Disordered" evidence="1">
    <location>
        <begin position="219"/>
        <end position="243"/>
    </location>
</feature>
<evidence type="ECO:0000313" key="3">
    <source>
        <dbReference type="EMBL" id="MEK9500178.1"/>
    </source>
</evidence>
<feature type="signal peptide" evidence="2">
    <location>
        <begin position="1"/>
        <end position="18"/>
    </location>
</feature>
<name>A0ABU9E622_9BACT</name>
<comment type="caution">
    <text evidence="3">The sequence shown here is derived from an EMBL/GenBank/DDBJ whole genome shotgun (WGS) entry which is preliminary data.</text>
</comment>
<evidence type="ECO:0000256" key="2">
    <source>
        <dbReference type="SAM" id="SignalP"/>
    </source>
</evidence>